<keyword evidence="5 12" id="KW-0813">Transport</keyword>
<organism evidence="13 14">
    <name type="scientific">Microbulbifer bruguierae</name>
    <dbReference type="NCBI Taxonomy" id="3029061"/>
    <lineage>
        <taxon>Bacteria</taxon>
        <taxon>Pseudomonadati</taxon>
        <taxon>Pseudomonadota</taxon>
        <taxon>Gammaproteobacteria</taxon>
        <taxon>Cellvibrionales</taxon>
        <taxon>Microbulbiferaceae</taxon>
        <taxon>Microbulbifer</taxon>
    </lineage>
</organism>
<evidence type="ECO:0000313" key="13">
    <source>
        <dbReference type="EMBL" id="WGL17422.1"/>
    </source>
</evidence>
<sequence>MQFQFDSLADFLAMSGHGPYVWGSYCVTLLVMAALAVVPLLRQRTLRQALGRQLRQEEARRRALTARQAHPQPEIAD</sequence>
<gene>
    <name evidence="13" type="primary">ccmD</name>
    <name evidence="13" type="ORF">PVT68_03780</name>
</gene>
<keyword evidence="11 12" id="KW-0472">Membrane</keyword>
<dbReference type="PANTHER" id="PTHR37531">
    <property type="entry name" value="HEME EXPORTER PROTEIN D"/>
    <property type="match status" value="1"/>
</dbReference>
<comment type="similarity">
    <text evidence="3 12">Belongs to the CcmD/CycX/HelD family.</text>
</comment>
<evidence type="ECO:0000256" key="12">
    <source>
        <dbReference type="RuleBase" id="RU363101"/>
    </source>
</evidence>
<keyword evidence="7 12" id="KW-0997">Cell inner membrane</keyword>
<evidence type="ECO:0000256" key="11">
    <source>
        <dbReference type="ARBA" id="ARBA00023136"/>
    </source>
</evidence>
<dbReference type="NCBIfam" id="TIGR03141">
    <property type="entry name" value="cytochro_ccmD"/>
    <property type="match status" value="1"/>
</dbReference>
<evidence type="ECO:0000256" key="4">
    <source>
        <dbReference type="ARBA" id="ARBA00016461"/>
    </source>
</evidence>
<proteinExistence type="inferred from homology"/>
<evidence type="ECO:0000256" key="7">
    <source>
        <dbReference type="ARBA" id="ARBA00022519"/>
    </source>
</evidence>
<dbReference type="PANTHER" id="PTHR37531:SF1">
    <property type="entry name" value="HEME EXPORTER PROTEIN D"/>
    <property type="match status" value="1"/>
</dbReference>
<dbReference type="EMBL" id="CP118605">
    <property type="protein sequence ID" value="WGL17422.1"/>
    <property type="molecule type" value="Genomic_DNA"/>
</dbReference>
<evidence type="ECO:0000256" key="9">
    <source>
        <dbReference type="ARBA" id="ARBA00022748"/>
    </source>
</evidence>
<keyword evidence="6 12" id="KW-1003">Cell membrane</keyword>
<dbReference type="Pfam" id="PF04995">
    <property type="entry name" value="CcmD"/>
    <property type="match status" value="1"/>
</dbReference>
<evidence type="ECO:0000256" key="10">
    <source>
        <dbReference type="ARBA" id="ARBA00022989"/>
    </source>
</evidence>
<keyword evidence="8 12" id="KW-0812">Transmembrane</keyword>
<keyword evidence="14" id="KW-1185">Reference proteome</keyword>
<evidence type="ECO:0000256" key="5">
    <source>
        <dbReference type="ARBA" id="ARBA00022448"/>
    </source>
</evidence>
<accession>A0ABY8NH84</accession>
<evidence type="ECO:0000256" key="3">
    <source>
        <dbReference type="ARBA" id="ARBA00008741"/>
    </source>
</evidence>
<evidence type="ECO:0000256" key="8">
    <source>
        <dbReference type="ARBA" id="ARBA00022692"/>
    </source>
</evidence>
<evidence type="ECO:0000313" key="14">
    <source>
        <dbReference type="Proteomes" id="UP001236500"/>
    </source>
</evidence>
<keyword evidence="10 12" id="KW-1133">Transmembrane helix</keyword>
<dbReference type="InterPro" id="IPR052075">
    <property type="entry name" value="Heme_exporter_D"/>
</dbReference>
<comment type="function">
    <text evidence="1 12">Required for the export of heme to the periplasm for the biogenesis of c-type cytochromes.</text>
</comment>
<evidence type="ECO:0000256" key="1">
    <source>
        <dbReference type="ARBA" id="ARBA00002442"/>
    </source>
</evidence>
<dbReference type="RefSeq" id="WP_280321283.1">
    <property type="nucleotide sequence ID" value="NZ_CP118605.1"/>
</dbReference>
<dbReference type="InterPro" id="IPR007078">
    <property type="entry name" value="Haem_export_protD_CcmD"/>
</dbReference>
<reference evidence="13 14" key="1">
    <citation type="submission" date="2023-02" db="EMBL/GenBank/DDBJ databases">
        <title>Description and genomic characterization of Microbulbifer bruguierae sp. nov., isolated from the sediment of mangrove plant Bruguiera sexangula.</title>
        <authorList>
            <person name="Long M."/>
        </authorList>
    </citation>
    <scope>NUCLEOTIDE SEQUENCE [LARGE SCALE GENOMIC DNA]</scope>
    <source>
        <strain evidence="13 14">H12</strain>
    </source>
</reference>
<evidence type="ECO:0000256" key="2">
    <source>
        <dbReference type="ARBA" id="ARBA00004377"/>
    </source>
</evidence>
<keyword evidence="9 12" id="KW-0201">Cytochrome c-type biogenesis</keyword>
<evidence type="ECO:0000256" key="6">
    <source>
        <dbReference type="ARBA" id="ARBA00022475"/>
    </source>
</evidence>
<dbReference type="Proteomes" id="UP001236500">
    <property type="component" value="Chromosome"/>
</dbReference>
<feature type="transmembrane region" description="Helical" evidence="12">
    <location>
        <begin position="20"/>
        <end position="41"/>
    </location>
</feature>
<name>A0ABY8NH84_9GAMM</name>
<comment type="subcellular location">
    <subcellularLocation>
        <location evidence="2 12">Cell inner membrane</location>
        <topology evidence="2 12">Single-pass membrane protein</topology>
    </subcellularLocation>
</comment>
<protein>
    <recommendedName>
        <fullName evidence="4 12">Heme exporter protein D</fullName>
    </recommendedName>
</protein>